<dbReference type="SUPFAM" id="SSF81336">
    <property type="entry name" value="F1F0 ATP synthase subunit A"/>
    <property type="match status" value="1"/>
</dbReference>
<dbReference type="InterPro" id="IPR000568">
    <property type="entry name" value="ATP_synth_F0_asu"/>
</dbReference>
<dbReference type="GO" id="GO:0046933">
    <property type="term" value="F:proton-transporting ATP synthase activity, rotational mechanism"/>
    <property type="evidence" value="ECO:0007669"/>
    <property type="project" value="TreeGrafter"/>
</dbReference>
<geneLocation type="mitochondrion" evidence="13"/>
<dbReference type="NCBIfam" id="TIGR01131">
    <property type="entry name" value="ATP_synt_6_or_A"/>
    <property type="match status" value="1"/>
</dbReference>
<feature type="transmembrane region" description="Helical" evidence="12">
    <location>
        <begin position="53"/>
        <end position="70"/>
    </location>
</feature>
<feature type="transmembrane region" description="Helical" evidence="12">
    <location>
        <begin position="76"/>
        <end position="96"/>
    </location>
</feature>
<evidence type="ECO:0000256" key="6">
    <source>
        <dbReference type="ARBA" id="ARBA00022781"/>
    </source>
</evidence>
<evidence type="ECO:0000256" key="12">
    <source>
        <dbReference type="SAM" id="Phobius"/>
    </source>
</evidence>
<dbReference type="CDD" id="cd00310">
    <property type="entry name" value="ATP-synt_Fo_a_6"/>
    <property type="match status" value="1"/>
</dbReference>
<dbReference type="Gene3D" id="1.20.120.220">
    <property type="entry name" value="ATP synthase, F0 complex, subunit A"/>
    <property type="match status" value="1"/>
</dbReference>
<evidence type="ECO:0000256" key="10">
    <source>
        <dbReference type="ARBA" id="ARBA00023310"/>
    </source>
</evidence>
<dbReference type="PANTHER" id="PTHR11410">
    <property type="entry name" value="ATP SYNTHASE SUBUNIT A"/>
    <property type="match status" value="1"/>
</dbReference>
<dbReference type="PRINTS" id="PR00123">
    <property type="entry name" value="ATPASEA"/>
</dbReference>
<evidence type="ECO:0000256" key="11">
    <source>
        <dbReference type="RuleBase" id="RU004450"/>
    </source>
</evidence>
<dbReference type="Pfam" id="PF00119">
    <property type="entry name" value="ATP-synt_A"/>
    <property type="match status" value="1"/>
</dbReference>
<keyword evidence="7 12" id="KW-1133">Transmembrane helix</keyword>
<evidence type="ECO:0000256" key="5">
    <source>
        <dbReference type="ARBA" id="ARBA00022692"/>
    </source>
</evidence>
<keyword evidence="10" id="KW-0066">ATP synthesis</keyword>
<feature type="transmembrane region" description="Helical" evidence="12">
    <location>
        <begin position="201"/>
        <end position="223"/>
    </location>
</feature>
<keyword evidence="4" id="KW-0138">CF(0)</keyword>
<evidence type="ECO:0000256" key="2">
    <source>
        <dbReference type="ARBA" id="ARBA00006810"/>
    </source>
</evidence>
<feature type="transmembrane region" description="Helical" evidence="12">
    <location>
        <begin position="20"/>
        <end position="41"/>
    </location>
</feature>
<feature type="transmembrane region" description="Helical" evidence="12">
    <location>
        <begin position="108"/>
        <end position="130"/>
    </location>
</feature>
<feature type="transmembrane region" description="Helical" evidence="12">
    <location>
        <begin position="136"/>
        <end position="159"/>
    </location>
</feature>
<accession>A0A1X9JQC3</accession>
<evidence type="ECO:0000256" key="3">
    <source>
        <dbReference type="ARBA" id="ARBA00022448"/>
    </source>
</evidence>
<name>A0A1X9JQC3_9BIVA</name>
<evidence type="ECO:0000256" key="4">
    <source>
        <dbReference type="ARBA" id="ARBA00022547"/>
    </source>
</evidence>
<evidence type="ECO:0000256" key="9">
    <source>
        <dbReference type="ARBA" id="ARBA00023136"/>
    </source>
</evidence>
<dbReference type="AlphaFoldDB" id="A0A1X9JQC3"/>
<keyword evidence="5 12" id="KW-0812">Transmembrane</keyword>
<dbReference type="PANTHER" id="PTHR11410:SF0">
    <property type="entry name" value="ATP SYNTHASE SUBUNIT A"/>
    <property type="match status" value="1"/>
</dbReference>
<dbReference type="GO" id="GO:0045259">
    <property type="term" value="C:proton-transporting ATP synthase complex"/>
    <property type="evidence" value="ECO:0007669"/>
    <property type="project" value="UniProtKB-KW"/>
</dbReference>
<feature type="transmembrane region" description="Helical" evidence="12">
    <location>
        <begin position="171"/>
        <end position="195"/>
    </location>
</feature>
<organism evidence="13">
    <name type="scientific">Echyridella menziesii</name>
    <dbReference type="NCBI Taxonomy" id="981778"/>
    <lineage>
        <taxon>Eukaryota</taxon>
        <taxon>Metazoa</taxon>
        <taxon>Spiralia</taxon>
        <taxon>Lophotrochozoa</taxon>
        <taxon>Mollusca</taxon>
        <taxon>Bivalvia</taxon>
        <taxon>Autobranchia</taxon>
        <taxon>Heteroconchia</taxon>
        <taxon>Palaeoheterodonta</taxon>
        <taxon>Unionida</taxon>
        <taxon>Unionoidea</taxon>
        <taxon>Hyriidae</taxon>
        <taxon>Echyridella</taxon>
    </lineage>
</organism>
<dbReference type="InterPro" id="IPR035908">
    <property type="entry name" value="F0_ATP_A_sf"/>
</dbReference>
<reference evidence="13" key="1">
    <citation type="journal article" date="2017" name="Sci. Rep.">
        <title>Evolution of sex-dependent mtDNA transmission in freshwater mussels (Bivalvia: Unionida).</title>
        <authorList>
            <person name="Guerra D."/>
            <person name="Plazzi F."/>
            <person name="Stewart D.T."/>
            <person name="Bogan A.E."/>
            <person name="Hoeh W.R."/>
            <person name="Breton S."/>
        </authorList>
    </citation>
    <scope>NUCLEOTIDE SEQUENCE</scope>
    <source>
        <strain evidence="13">M9</strain>
        <tissue evidence="13">Gonad</tissue>
    </source>
</reference>
<evidence type="ECO:0000256" key="7">
    <source>
        <dbReference type="ARBA" id="ARBA00022989"/>
    </source>
</evidence>
<protein>
    <recommendedName>
        <fullName evidence="11">ATP synthase subunit a</fullName>
    </recommendedName>
</protein>
<evidence type="ECO:0000313" key="13">
    <source>
        <dbReference type="EMBL" id="AQT38551.1"/>
    </source>
</evidence>
<keyword evidence="6" id="KW-0375">Hydrogen ion transport</keyword>
<keyword evidence="13" id="KW-0496">Mitochondrion</keyword>
<comment type="similarity">
    <text evidence="2">Belongs to the ATPase A chain family.</text>
</comment>
<dbReference type="InterPro" id="IPR045083">
    <property type="entry name" value="ATP_synth_F0_asu_bact/mt"/>
</dbReference>
<evidence type="ECO:0000256" key="8">
    <source>
        <dbReference type="ARBA" id="ARBA00023065"/>
    </source>
</evidence>
<dbReference type="GO" id="GO:0005743">
    <property type="term" value="C:mitochondrial inner membrane"/>
    <property type="evidence" value="ECO:0007669"/>
    <property type="project" value="UniProtKB-SubCell"/>
</dbReference>
<keyword evidence="9 12" id="KW-0472">Membrane</keyword>
<evidence type="ECO:0000256" key="1">
    <source>
        <dbReference type="ARBA" id="ARBA00004141"/>
    </source>
</evidence>
<dbReference type="EMBL" id="KU873122">
    <property type="protein sequence ID" value="AQT38551.1"/>
    <property type="molecule type" value="Genomic_DNA"/>
</dbReference>
<gene>
    <name evidence="13" type="primary">atp6</name>
</gene>
<comment type="subcellular location">
    <subcellularLocation>
        <location evidence="1">Membrane</location>
        <topology evidence="1">Multi-pass membrane protein</topology>
    </subcellularLocation>
    <subcellularLocation>
        <location evidence="11">Mitochondrion inner membrane</location>
        <topology evidence="11">Multi-pass membrane protein</topology>
    </subcellularLocation>
</comment>
<keyword evidence="8" id="KW-0406">Ion transport</keyword>
<keyword evidence="3" id="KW-0813">Transport</keyword>
<sequence length="229" mass="24828">MLADIFSSLDSYSSASMGLVGGLFATMTWLVGVFGCGLVFGKWWVRVSPLSEVVSVFIEQVFPVVVGYSGKVFGGYILGHLSFFVFLLVVNFAGMVPGVFSVSSQLSFSLSLGVIMWFWAVWSGCVYGWSGVLGHLLPAGTPAVLSPLMIVIESVSIMIRPVTLSVRIAANITMGHVVLSLLGGCTVLGFSRLWWGFVGLYVVFEFLVCFLQAYVFMLLVSLYTSDHPN</sequence>
<proteinExistence type="inferred from homology"/>